<accession>A0ABW7YW57</accession>
<organism evidence="2 3">
    <name type="scientific">Nonomuraea typhae</name>
    <dbReference type="NCBI Taxonomy" id="2603600"/>
    <lineage>
        <taxon>Bacteria</taxon>
        <taxon>Bacillati</taxon>
        <taxon>Actinomycetota</taxon>
        <taxon>Actinomycetes</taxon>
        <taxon>Streptosporangiales</taxon>
        <taxon>Streptosporangiaceae</taxon>
        <taxon>Nonomuraea</taxon>
    </lineage>
</organism>
<proteinExistence type="predicted"/>
<sequence length="292" mass="31783">MSSPSSSAQAAREALAHRLRDLRLDAGLSSRSLAAAAGWHEAKTSRIEHVHKAPSEADLAAWPQACGVPELLPELIHQLRAADIAWLDWRKAERTGVKQLNLDVRALYERTKTLRIYSSAVIPTPVQTAEYVTAVLSSVRLMRGVEIDDVAAAVAERMARQHILYEGDHRFVILLEQTALTAQVGGPRVHAGQLRHLLAVIGVPSLVLGVIPATVDRSLAQWPAEMFFAFDEAQVSVELVSGFLNISNPHEIKMYLKAFASLATQAVYGADARNLIEQALATIEDPQGPASL</sequence>
<evidence type="ECO:0000313" key="3">
    <source>
        <dbReference type="Proteomes" id="UP001612741"/>
    </source>
</evidence>
<reference evidence="2 3" key="1">
    <citation type="submission" date="2024-10" db="EMBL/GenBank/DDBJ databases">
        <title>The Natural Products Discovery Center: Release of the First 8490 Sequenced Strains for Exploring Actinobacteria Biosynthetic Diversity.</title>
        <authorList>
            <person name="Kalkreuter E."/>
            <person name="Kautsar S.A."/>
            <person name="Yang D."/>
            <person name="Bader C.D."/>
            <person name="Teijaro C.N."/>
            <person name="Fluegel L."/>
            <person name="Davis C.M."/>
            <person name="Simpson J.R."/>
            <person name="Lauterbach L."/>
            <person name="Steele A.D."/>
            <person name="Gui C."/>
            <person name="Meng S."/>
            <person name="Li G."/>
            <person name="Viehrig K."/>
            <person name="Ye F."/>
            <person name="Su P."/>
            <person name="Kiefer A.F."/>
            <person name="Nichols A."/>
            <person name="Cepeda A.J."/>
            <person name="Yan W."/>
            <person name="Fan B."/>
            <person name="Jiang Y."/>
            <person name="Adhikari A."/>
            <person name="Zheng C.-J."/>
            <person name="Schuster L."/>
            <person name="Cowan T.M."/>
            <person name="Smanski M.J."/>
            <person name="Chevrette M.G."/>
            <person name="De Carvalho L.P.S."/>
            <person name="Shen B."/>
        </authorList>
    </citation>
    <scope>NUCLEOTIDE SEQUENCE [LARGE SCALE GENOMIC DNA]</scope>
    <source>
        <strain evidence="2 3">NPDC050545</strain>
    </source>
</reference>
<dbReference type="CDD" id="cd00093">
    <property type="entry name" value="HTH_XRE"/>
    <property type="match status" value="1"/>
</dbReference>
<dbReference type="InterPro" id="IPR001387">
    <property type="entry name" value="Cro/C1-type_HTH"/>
</dbReference>
<dbReference type="Pfam" id="PF13560">
    <property type="entry name" value="HTH_31"/>
    <property type="match status" value="1"/>
</dbReference>
<name>A0ABW7YW57_9ACTN</name>
<evidence type="ECO:0000259" key="1">
    <source>
        <dbReference type="Pfam" id="PF19054"/>
    </source>
</evidence>
<dbReference type="EMBL" id="JBITGY010000006">
    <property type="protein sequence ID" value="MFI6500172.1"/>
    <property type="molecule type" value="Genomic_DNA"/>
</dbReference>
<dbReference type="InterPro" id="IPR010982">
    <property type="entry name" value="Lambda_DNA-bd_dom_sf"/>
</dbReference>
<dbReference type="Gene3D" id="1.10.260.40">
    <property type="entry name" value="lambda repressor-like DNA-binding domains"/>
    <property type="match status" value="1"/>
</dbReference>
<dbReference type="InterPro" id="IPR043917">
    <property type="entry name" value="DUF5753"/>
</dbReference>
<dbReference type="Proteomes" id="UP001612741">
    <property type="component" value="Unassembled WGS sequence"/>
</dbReference>
<dbReference type="Pfam" id="PF19054">
    <property type="entry name" value="DUF5753"/>
    <property type="match status" value="1"/>
</dbReference>
<keyword evidence="3" id="KW-1185">Reference proteome</keyword>
<dbReference type="SUPFAM" id="SSF47413">
    <property type="entry name" value="lambda repressor-like DNA-binding domains"/>
    <property type="match status" value="1"/>
</dbReference>
<protein>
    <submittedName>
        <fullName evidence="2">Helix-turn-helix domain-containing protein</fullName>
    </submittedName>
</protein>
<feature type="domain" description="DUF5753" evidence="1">
    <location>
        <begin position="107"/>
        <end position="278"/>
    </location>
</feature>
<comment type="caution">
    <text evidence="2">The sequence shown here is derived from an EMBL/GenBank/DDBJ whole genome shotgun (WGS) entry which is preliminary data.</text>
</comment>
<dbReference type="RefSeq" id="WP_397083905.1">
    <property type="nucleotide sequence ID" value="NZ_JBITGY010000006.1"/>
</dbReference>
<gene>
    <name evidence="2" type="ORF">ACIBG2_22510</name>
</gene>
<evidence type="ECO:0000313" key="2">
    <source>
        <dbReference type="EMBL" id="MFI6500172.1"/>
    </source>
</evidence>